<feature type="compositionally biased region" description="Basic and acidic residues" evidence="1">
    <location>
        <begin position="289"/>
        <end position="299"/>
    </location>
</feature>
<dbReference type="PANTHER" id="PTHR40465">
    <property type="entry name" value="CHROMOSOME 1, WHOLE GENOME SHOTGUN SEQUENCE"/>
    <property type="match status" value="1"/>
</dbReference>
<reference evidence="3" key="1">
    <citation type="journal article" date="2022" name="New Phytol.">
        <title>Evolutionary transition to the ectomycorrhizal habit in the genomes of a hyperdiverse lineage of mushroom-forming fungi.</title>
        <authorList>
            <person name="Looney B."/>
            <person name="Miyauchi S."/>
            <person name="Morin E."/>
            <person name="Drula E."/>
            <person name="Courty P.E."/>
            <person name="Kohler A."/>
            <person name="Kuo A."/>
            <person name="LaButti K."/>
            <person name="Pangilinan J."/>
            <person name="Lipzen A."/>
            <person name="Riley R."/>
            <person name="Andreopoulos W."/>
            <person name="He G."/>
            <person name="Johnson J."/>
            <person name="Nolan M."/>
            <person name="Tritt A."/>
            <person name="Barry K.W."/>
            <person name="Grigoriev I.V."/>
            <person name="Nagy L.G."/>
            <person name="Hibbett D."/>
            <person name="Henrissat B."/>
            <person name="Matheny P.B."/>
            <person name="Labbe J."/>
            <person name="Martin F.M."/>
        </authorList>
    </citation>
    <scope>NUCLEOTIDE SEQUENCE</scope>
    <source>
        <strain evidence="3">BPL690</strain>
    </source>
</reference>
<feature type="transmembrane region" description="Helical" evidence="2">
    <location>
        <begin position="207"/>
        <end position="225"/>
    </location>
</feature>
<protein>
    <submittedName>
        <fullName evidence="3">Uncharacterized protein</fullName>
    </submittedName>
</protein>
<comment type="caution">
    <text evidence="3">The sequence shown here is derived from an EMBL/GenBank/DDBJ whole genome shotgun (WGS) entry which is preliminary data.</text>
</comment>
<organism evidence="3 4">
    <name type="scientific">Multifurca ochricompacta</name>
    <dbReference type="NCBI Taxonomy" id="376703"/>
    <lineage>
        <taxon>Eukaryota</taxon>
        <taxon>Fungi</taxon>
        <taxon>Dikarya</taxon>
        <taxon>Basidiomycota</taxon>
        <taxon>Agaricomycotina</taxon>
        <taxon>Agaricomycetes</taxon>
        <taxon>Russulales</taxon>
        <taxon>Russulaceae</taxon>
        <taxon>Multifurca</taxon>
    </lineage>
</organism>
<feature type="transmembrane region" description="Helical" evidence="2">
    <location>
        <begin position="109"/>
        <end position="126"/>
    </location>
</feature>
<proteinExistence type="predicted"/>
<keyword evidence="4" id="KW-1185">Reference proteome</keyword>
<keyword evidence="2" id="KW-0812">Transmembrane</keyword>
<dbReference type="PANTHER" id="PTHR40465:SF1">
    <property type="entry name" value="DUF6534 DOMAIN-CONTAINING PROTEIN"/>
    <property type="match status" value="1"/>
</dbReference>
<sequence length="331" mass="37179">MNFGVVGSSISSDDDFNHPHHWRNGSEHRVLPDVEDLGIAFLGPYALSAFISAFETGIIITEKMAIKALVYFLTFVAIFQTGTTFAVWWKISVSEAAVPGWPQKIHTSLTTVLAAPVQLFLIWRCWHLLKRRWFFILPLLLLVIGTIISTIYVEVIIFRLQFQSKNTLALSLHAFFTCFIDIVVTSILLVFLTHSRSSIYTRRFRKAHLYLSLTPGALQLIVITWESAAPFVSYWAVFLQTILGKLYLISLFVTLEGRAKLANVTHPTHFPTLTNTSRHGETWSDPPDEGDRSDPTKRTDIPLTLVPRKIGVVDSTNSEGISSSLPHAQAV</sequence>
<feature type="transmembrane region" description="Helical" evidence="2">
    <location>
        <begin position="68"/>
        <end position="89"/>
    </location>
</feature>
<evidence type="ECO:0000256" key="1">
    <source>
        <dbReference type="SAM" id="MobiDB-lite"/>
    </source>
</evidence>
<dbReference type="EMBL" id="WTXG01000009">
    <property type="protein sequence ID" value="KAI0303291.1"/>
    <property type="molecule type" value="Genomic_DNA"/>
</dbReference>
<evidence type="ECO:0000313" key="3">
    <source>
        <dbReference type="EMBL" id="KAI0303291.1"/>
    </source>
</evidence>
<name>A0AAD4M7W9_9AGAM</name>
<feature type="transmembrane region" description="Helical" evidence="2">
    <location>
        <begin position="231"/>
        <end position="253"/>
    </location>
</feature>
<feature type="transmembrane region" description="Helical" evidence="2">
    <location>
        <begin position="170"/>
        <end position="195"/>
    </location>
</feature>
<keyword evidence="2" id="KW-0472">Membrane</keyword>
<keyword evidence="2" id="KW-1133">Transmembrane helix</keyword>
<feature type="transmembrane region" description="Helical" evidence="2">
    <location>
        <begin position="39"/>
        <end position="61"/>
    </location>
</feature>
<feature type="region of interest" description="Disordered" evidence="1">
    <location>
        <begin position="272"/>
        <end position="299"/>
    </location>
</feature>
<accession>A0AAD4M7W9</accession>
<dbReference type="Proteomes" id="UP001203297">
    <property type="component" value="Unassembled WGS sequence"/>
</dbReference>
<feature type="transmembrane region" description="Helical" evidence="2">
    <location>
        <begin position="133"/>
        <end position="158"/>
    </location>
</feature>
<gene>
    <name evidence="3" type="ORF">B0F90DRAFT_1709792</name>
</gene>
<evidence type="ECO:0000256" key="2">
    <source>
        <dbReference type="SAM" id="Phobius"/>
    </source>
</evidence>
<dbReference type="AlphaFoldDB" id="A0AAD4M7W9"/>
<evidence type="ECO:0000313" key="4">
    <source>
        <dbReference type="Proteomes" id="UP001203297"/>
    </source>
</evidence>